<dbReference type="PROSITE" id="PS00583">
    <property type="entry name" value="PFKB_KINASES_1"/>
    <property type="match status" value="1"/>
</dbReference>
<feature type="domain" description="Carbohydrate kinase PfkB" evidence="7">
    <location>
        <begin position="6"/>
        <end position="293"/>
    </location>
</feature>
<keyword evidence="3" id="KW-0547">Nucleotide-binding</keyword>
<evidence type="ECO:0000256" key="2">
    <source>
        <dbReference type="ARBA" id="ARBA00022679"/>
    </source>
</evidence>
<dbReference type="InterPro" id="IPR002139">
    <property type="entry name" value="Ribo/fructo_kinase"/>
</dbReference>
<evidence type="ECO:0000256" key="3">
    <source>
        <dbReference type="ARBA" id="ARBA00022741"/>
    </source>
</evidence>
<dbReference type="PANTHER" id="PTHR43085">
    <property type="entry name" value="HEXOKINASE FAMILY MEMBER"/>
    <property type="match status" value="1"/>
</dbReference>
<dbReference type="GO" id="GO:0006000">
    <property type="term" value="P:fructose metabolic process"/>
    <property type="evidence" value="ECO:0007669"/>
    <property type="project" value="UniProtKB-ARBA"/>
</dbReference>
<dbReference type="Proteomes" id="UP000252586">
    <property type="component" value="Unassembled WGS sequence"/>
</dbReference>
<evidence type="ECO:0000256" key="6">
    <source>
        <dbReference type="RuleBase" id="RU003704"/>
    </source>
</evidence>
<dbReference type="Pfam" id="PF00294">
    <property type="entry name" value="PfkB"/>
    <property type="match status" value="1"/>
</dbReference>
<evidence type="ECO:0000256" key="1">
    <source>
        <dbReference type="ARBA" id="ARBA00010688"/>
    </source>
</evidence>
<comment type="caution">
    <text evidence="8">The sequence shown here is derived from an EMBL/GenBank/DDBJ whole genome shotgun (WGS) entry which is preliminary data.</text>
</comment>
<dbReference type="InterPro" id="IPR002173">
    <property type="entry name" value="Carboh/pur_kinase_PfkB_CS"/>
</dbReference>
<keyword evidence="9" id="KW-1185">Reference proteome</keyword>
<protein>
    <submittedName>
        <fullName evidence="8">Fructokinase</fullName>
    </submittedName>
</protein>
<dbReference type="RefSeq" id="WP_067510354.1">
    <property type="nucleotide sequence ID" value="NZ_QNRE01000001.1"/>
</dbReference>
<keyword evidence="5" id="KW-0067">ATP-binding</keyword>
<dbReference type="GO" id="GO:0008865">
    <property type="term" value="F:fructokinase activity"/>
    <property type="evidence" value="ECO:0007669"/>
    <property type="project" value="UniProtKB-ARBA"/>
</dbReference>
<evidence type="ECO:0000313" key="9">
    <source>
        <dbReference type="Proteomes" id="UP000252586"/>
    </source>
</evidence>
<accession>A0A366E6A1</accession>
<dbReference type="Gene3D" id="3.40.1190.20">
    <property type="match status" value="1"/>
</dbReference>
<proteinExistence type="inferred from homology"/>
<dbReference type="PROSITE" id="PS00584">
    <property type="entry name" value="PFKB_KINASES_2"/>
    <property type="match status" value="1"/>
</dbReference>
<organism evidence="8 9">
    <name type="scientific">Nocardia puris</name>
    <dbReference type="NCBI Taxonomy" id="208602"/>
    <lineage>
        <taxon>Bacteria</taxon>
        <taxon>Bacillati</taxon>
        <taxon>Actinomycetota</taxon>
        <taxon>Actinomycetes</taxon>
        <taxon>Mycobacteriales</taxon>
        <taxon>Nocardiaceae</taxon>
        <taxon>Nocardia</taxon>
    </lineage>
</organism>
<evidence type="ECO:0000256" key="5">
    <source>
        <dbReference type="ARBA" id="ARBA00022840"/>
    </source>
</evidence>
<dbReference type="OrthoDB" id="9795789at2"/>
<dbReference type="STRING" id="1210090.GCA_001613185_03720"/>
<dbReference type="EMBL" id="QNRE01000001">
    <property type="protein sequence ID" value="RBO96938.1"/>
    <property type="molecule type" value="Genomic_DNA"/>
</dbReference>
<gene>
    <name evidence="8" type="ORF">DFR74_101957</name>
</gene>
<reference evidence="8 9" key="1">
    <citation type="submission" date="2018-06" db="EMBL/GenBank/DDBJ databases">
        <title>Genomic Encyclopedia of Type Strains, Phase IV (KMG-IV): sequencing the most valuable type-strain genomes for metagenomic binning, comparative biology and taxonomic classification.</title>
        <authorList>
            <person name="Goeker M."/>
        </authorList>
    </citation>
    <scope>NUCLEOTIDE SEQUENCE [LARGE SCALE GENOMIC DNA]</scope>
    <source>
        <strain evidence="8 9">DSM 44599</strain>
    </source>
</reference>
<evidence type="ECO:0000256" key="4">
    <source>
        <dbReference type="ARBA" id="ARBA00022777"/>
    </source>
</evidence>
<dbReference type="CDD" id="cd01167">
    <property type="entry name" value="bac_FRK"/>
    <property type="match status" value="1"/>
</dbReference>
<name>A0A366E6A1_9NOCA</name>
<dbReference type="AlphaFoldDB" id="A0A366E6A1"/>
<evidence type="ECO:0000259" key="7">
    <source>
        <dbReference type="Pfam" id="PF00294"/>
    </source>
</evidence>
<keyword evidence="4 6" id="KW-0418">Kinase</keyword>
<evidence type="ECO:0000313" key="8">
    <source>
        <dbReference type="EMBL" id="RBO96938.1"/>
    </source>
</evidence>
<dbReference type="GO" id="GO:0005524">
    <property type="term" value="F:ATP binding"/>
    <property type="evidence" value="ECO:0007669"/>
    <property type="project" value="UniProtKB-KW"/>
</dbReference>
<keyword evidence="2 6" id="KW-0808">Transferase</keyword>
<comment type="similarity">
    <text evidence="1 6">Belongs to the carbohydrate kinase PfkB family.</text>
</comment>
<dbReference type="InterPro" id="IPR011611">
    <property type="entry name" value="PfkB_dom"/>
</dbReference>
<dbReference type="InterPro" id="IPR029056">
    <property type="entry name" value="Ribokinase-like"/>
</dbReference>
<dbReference type="InterPro" id="IPR050306">
    <property type="entry name" value="PfkB_Carbo_kinase"/>
</dbReference>
<sequence length="312" mass="32485">MNGALVVGEALIDVVVRDGRIRDEHVGGSPLNVAVGLARLGRPVDFRTHLGPDLHGDDVVEYITASGVRLPPGRSAARTSTAIATLDENGSADYEFDLDWDLPVPSDLGDPRVIHTGSIASVLEPGCHAVAEMLRAGRTSATITYDPNVRPSIIADEDAARARIADLVALSDVVKVSDEDLHWFDPDRTPEEVARDWFASGPALVVVTMGGRGAFAVSGTGLVTVPAYPVDVIDTVGAGDAATAGLLDALWSADLLGAHRRPALADIDTTTVARILRTATLNSALTVARAGADLPDRATHDAAAARFAGLSG</sequence>
<dbReference type="PANTHER" id="PTHR43085:SF1">
    <property type="entry name" value="PSEUDOURIDINE KINASE-RELATED"/>
    <property type="match status" value="1"/>
</dbReference>
<dbReference type="SUPFAM" id="SSF53613">
    <property type="entry name" value="Ribokinase-like"/>
    <property type="match status" value="1"/>
</dbReference>
<dbReference type="PRINTS" id="PR00990">
    <property type="entry name" value="RIBOKINASE"/>
</dbReference>